<comment type="caution">
    <text evidence="1">The sequence shown here is derived from an EMBL/GenBank/DDBJ whole genome shotgun (WGS) entry which is preliminary data.</text>
</comment>
<sequence length="134" mass="15281">MKVICPEAYWTDTMIALLPFGVSKYICCHRIVRRINKARYLGWKIMIYGAGRHAVECAELLKDIEMDFDGFVVTRKQGNPDSLLGYPVQEAQAFLESENTLVIIAVLTSGVKEVEKYIEKIKSKNNMLDCVVFE</sequence>
<dbReference type="Gene3D" id="3.40.50.20">
    <property type="match status" value="1"/>
</dbReference>
<evidence type="ECO:0000313" key="1">
    <source>
        <dbReference type="EMBL" id="MXP78115.1"/>
    </source>
</evidence>
<organism evidence="1 2">
    <name type="scientific">Sporofaciens musculi</name>
    <dbReference type="NCBI Taxonomy" id="2681861"/>
    <lineage>
        <taxon>Bacteria</taxon>
        <taxon>Bacillati</taxon>
        <taxon>Bacillota</taxon>
        <taxon>Clostridia</taxon>
        <taxon>Lachnospirales</taxon>
        <taxon>Lachnospiraceae</taxon>
        <taxon>Sporofaciens</taxon>
    </lineage>
</organism>
<dbReference type="EMBL" id="WUQX01000001">
    <property type="protein sequence ID" value="MXP78115.1"/>
    <property type="molecule type" value="Genomic_DNA"/>
</dbReference>
<gene>
    <name evidence="1" type="ORF">GN277_22985</name>
</gene>
<evidence type="ECO:0008006" key="3">
    <source>
        <dbReference type="Google" id="ProtNLM"/>
    </source>
</evidence>
<dbReference type="RefSeq" id="WP_159754272.1">
    <property type="nucleotide sequence ID" value="NZ_WUQX01000001.1"/>
</dbReference>
<dbReference type="AlphaFoldDB" id="A0A7X3SL65"/>
<proteinExistence type="predicted"/>
<keyword evidence="2" id="KW-1185">Reference proteome</keyword>
<accession>A0A7X3SL65</accession>
<reference evidence="1 2" key="1">
    <citation type="submission" date="2019-12" db="EMBL/GenBank/DDBJ databases">
        <title>Sporaefaciens musculi gen. nov., sp. nov., a novel bacterium isolated from the caecum of an obese mouse.</title>
        <authorList>
            <person name="Rasmussen T.S."/>
            <person name="Streidl T."/>
            <person name="Hitch T.C.A."/>
            <person name="Wortmann E."/>
            <person name="Deptula P."/>
            <person name="Hansen M."/>
            <person name="Nielsen D.S."/>
            <person name="Clavel T."/>
            <person name="Vogensen F.K."/>
        </authorList>
    </citation>
    <scope>NUCLEOTIDE SEQUENCE [LARGE SCALE GENOMIC DNA]</scope>
    <source>
        <strain evidence="1 2">WCA-9-b2</strain>
    </source>
</reference>
<dbReference type="Proteomes" id="UP000460412">
    <property type="component" value="Unassembled WGS sequence"/>
</dbReference>
<name>A0A7X3SL65_9FIRM</name>
<evidence type="ECO:0000313" key="2">
    <source>
        <dbReference type="Proteomes" id="UP000460412"/>
    </source>
</evidence>
<protein>
    <recommendedName>
        <fullName evidence="3">PglD N-terminal domain-containing protein</fullName>
    </recommendedName>
</protein>